<reference evidence="4" key="1">
    <citation type="submission" date="2021-01" db="EMBL/GenBank/DDBJ databases">
        <title>Phytophthora aleatoria, a newly-described species from Pinus radiata is distinct from Phytophthora cactorum isolates based on comparative genomics.</title>
        <authorList>
            <person name="Mcdougal R."/>
            <person name="Panda P."/>
            <person name="Williams N."/>
            <person name="Studholme D.J."/>
        </authorList>
    </citation>
    <scope>NUCLEOTIDE SEQUENCE</scope>
    <source>
        <strain evidence="4">NZFS 3830</strain>
    </source>
</reference>
<dbReference type="VEuPathDB" id="FungiDB:PC110_g12187"/>
<sequence>MASDLVESLAAYLKEGDQHMTVDELFLKALLSEAEKDWKRAILLASACVVIDREFILAALLRARCCRRLGLWTQAIKDLTHALQLRPEDQRLFLLRACLHSKMGDAENALADVNRALVLHPQYTEALLLRAEIFHRGRSVGAALQDLTSVLALDRSCWRAYYDRATLRLRAIEGDEQSLVYHSEHLRYEELLAAIIQDYVNALHKGCTLVEVVETVGDLTVRLLEFTGDVTVLRQVIQNLTRLLHLLVLDPSAGLRAPRTPSNTSGLGAGAGDYHSLSTIDRELLIAAIHTQRGRLYVLSNDKVSALEDFDHAVVMEYHYPVAHFYRGAFATLLLAKDSAAGISKDAETAAAHHANNMQHLSRCLALDPTIGGAYTVRGALHLCDLRFNNALQDFKAAVATDPTLSEVWLQIALVYLNHYHDSEECIKACTSALANDAGLSRAIYLRAEAYTRQGNTAAALRDYTRLTRAQPSDRWAHLLRGRLQLTLKMARPALYSFVCFVEQVTNDPPTPADTKANKDSKPKKDALLLCGRAFQLLSRFQSAVRAFELAVAENPTSENLVLLSESLHSLGDTDNSLRVSEKVVNTDPSSFRGYARRAQLLVSVGQYTRAMAEYDRAISLAPKEGRVHYERGVVQMQLYMRWRVAFQLNFAGDIDAAQRMSRSPFAPRIPMRDVERNLGADAVKDEALVRKMMKQFFVSSIADLSKCIRLEPLLADAYVDRAELNALGEDALEDLEEVQQSAPDDDELHGALGFALLQLNRYEDAAKHFAAYGRLGRDTYVDSGNAYFNLATKTPLNLVGLSEEDVRFQVTKEVVKAGKVPVHVLVVVPTGIDITIGGDGNADSVLELKHYQKRGVQIQSNCKEYCERILDKIDSLYQPDGVLPFICVEGSLGMGKSQLAFALGGRRRWFYWPATSVGVDSQRLYSNFTSIADRFDEVTKKDKVSEKYIVNILNCASTVYSHDKLWIYGFILALLKYYDKLEDDRDAGMIRFEKNVSLHVDINGVRGILFEAFFPWLLGEFQEQVTHPTKLMMDEEEMAFSGLLDGYNELAQLPGKNVPFLAPPNAEWPPYILGADWGCFGHLDRLKNEERGDISVREVSSDTPLFFCECKYWHKKVDSRAMKGIMKGLETVQEDKWKIVFVFCVGLTNFRKGSWAHGSIGCVRIDCRSGDVKWVVQPDEGHRKKLVVVMETGPVKIETHMSGRNSAA</sequence>
<accession>A0A8T1UCF2</accession>
<dbReference type="PROSITE" id="PS50005">
    <property type="entry name" value="TPR"/>
    <property type="match status" value="2"/>
</dbReference>
<dbReference type="InterPro" id="IPR019734">
    <property type="entry name" value="TPR_rpt"/>
</dbReference>
<dbReference type="VEuPathDB" id="FungiDB:PC110_g12188"/>
<evidence type="ECO:0000256" key="2">
    <source>
        <dbReference type="ARBA" id="ARBA00022803"/>
    </source>
</evidence>
<dbReference type="SMART" id="SM00028">
    <property type="entry name" value="TPR"/>
    <property type="match status" value="10"/>
</dbReference>
<dbReference type="Pfam" id="PF13432">
    <property type="entry name" value="TPR_16"/>
    <property type="match status" value="2"/>
</dbReference>
<comment type="caution">
    <text evidence="4">The sequence shown here is derived from an EMBL/GenBank/DDBJ whole genome shotgun (WGS) entry which is preliminary data.</text>
</comment>
<gene>
    <name evidence="4" type="ORF">JG687_00010397</name>
</gene>
<name>A0A8T1UCF2_9STRA</name>
<dbReference type="VEuPathDB" id="FungiDB:PC110_g12190"/>
<evidence type="ECO:0000256" key="1">
    <source>
        <dbReference type="ARBA" id="ARBA00022737"/>
    </source>
</evidence>
<keyword evidence="1" id="KW-0677">Repeat</keyword>
<dbReference type="EMBL" id="JAENGZ010000586">
    <property type="protein sequence ID" value="KAG6956786.1"/>
    <property type="molecule type" value="Genomic_DNA"/>
</dbReference>
<dbReference type="Pfam" id="PF13181">
    <property type="entry name" value="TPR_8"/>
    <property type="match status" value="1"/>
</dbReference>
<proteinExistence type="predicted"/>
<organism evidence="4 5">
    <name type="scientific">Phytophthora cactorum</name>
    <dbReference type="NCBI Taxonomy" id="29920"/>
    <lineage>
        <taxon>Eukaryota</taxon>
        <taxon>Sar</taxon>
        <taxon>Stramenopiles</taxon>
        <taxon>Oomycota</taxon>
        <taxon>Peronosporomycetes</taxon>
        <taxon>Peronosporales</taxon>
        <taxon>Peronosporaceae</taxon>
        <taxon>Phytophthora</taxon>
    </lineage>
</organism>
<dbReference type="PANTHER" id="PTHR44858:SF1">
    <property type="entry name" value="UDP-N-ACETYLGLUCOSAMINE--PEPTIDE N-ACETYLGLUCOSAMINYLTRANSFERASE SPINDLY-RELATED"/>
    <property type="match status" value="1"/>
</dbReference>
<dbReference type="Proteomes" id="UP000688947">
    <property type="component" value="Unassembled WGS sequence"/>
</dbReference>
<feature type="repeat" description="TPR" evidence="3">
    <location>
        <begin position="592"/>
        <end position="625"/>
    </location>
</feature>
<evidence type="ECO:0000256" key="3">
    <source>
        <dbReference type="PROSITE-ProRule" id="PRU00339"/>
    </source>
</evidence>
<evidence type="ECO:0000313" key="5">
    <source>
        <dbReference type="Proteomes" id="UP000688947"/>
    </source>
</evidence>
<dbReference type="AlphaFoldDB" id="A0A8T1UCF2"/>
<dbReference type="InterPro" id="IPR050498">
    <property type="entry name" value="Ycf3"/>
</dbReference>
<protein>
    <recommendedName>
        <fullName evidence="6">Tetratricopeptide repeat</fullName>
    </recommendedName>
</protein>
<feature type="repeat" description="TPR" evidence="3">
    <location>
        <begin position="441"/>
        <end position="474"/>
    </location>
</feature>
<keyword evidence="2 3" id="KW-0802">TPR repeat</keyword>
<evidence type="ECO:0008006" key="6">
    <source>
        <dbReference type="Google" id="ProtNLM"/>
    </source>
</evidence>
<dbReference type="OrthoDB" id="1658288at2759"/>
<dbReference type="PANTHER" id="PTHR44858">
    <property type="entry name" value="TETRATRICOPEPTIDE REPEAT PROTEIN 6"/>
    <property type="match status" value="1"/>
</dbReference>
<evidence type="ECO:0000313" key="4">
    <source>
        <dbReference type="EMBL" id="KAG6956786.1"/>
    </source>
</evidence>